<protein>
    <submittedName>
        <fullName evidence="1">Uncharacterized protein</fullName>
    </submittedName>
</protein>
<proteinExistence type="predicted"/>
<dbReference type="AlphaFoldDB" id="A0AAU9J5Z2"/>
<sequence length="114" mass="13524">MNRWIFPRDFLSVFDLDKCCCDRFELFSFCKSNVWGFLGFLKTWMGAGYLLELWFSGLYKVLCENILFPVTEEEPTRAPVNERYVVVTSKNPVLWPMKVQLALVNWKINYLSHI</sequence>
<comment type="caution">
    <text evidence="1">The sequence shown here is derived from an EMBL/GenBank/DDBJ whole genome shotgun (WGS) entry which is preliminary data.</text>
</comment>
<organism evidence="1 2">
    <name type="scientific">Blepharisma stoltei</name>
    <dbReference type="NCBI Taxonomy" id="1481888"/>
    <lineage>
        <taxon>Eukaryota</taxon>
        <taxon>Sar</taxon>
        <taxon>Alveolata</taxon>
        <taxon>Ciliophora</taxon>
        <taxon>Postciliodesmatophora</taxon>
        <taxon>Heterotrichea</taxon>
        <taxon>Heterotrichida</taxon>
        <taxon>Blepharismidae</taxon>
        <taxon>Blepharisma</taxon>
    </lineage>
</organism>
<name>A0AAU9J5Z2_9CILI</name>
<reference evidence="1" key="1">
    <citation type="submission" date="2021-09" db="EMBL/GenBank/DDBJ databases">
        <authorList>
            <consortium name="AG Swart"/>
            <person name="Singh M."/>
            <person name="Singh A."/>
            <person name="Seah K."/>
            <person name="Emmerich C."/>
        </authorList>
    </citation>
    <scope>NUCLEOTIDE SEQUENCE</scope>
    <source>
        <strain evidence="1">ATCC30299</strain>
    </source>
</reference>
<keyword evidence="2" id="KW-1185">Reference proteome</keyword>
<dbReference type="EMBL" id="CAJZBQ010000026">
    <property type="protein sequence ID" value="CAG9320625.1"/>
    <property type="molecule type" value="Genomic_DNA"/>
</dbReference>
<dbReference type="Proteomes" id="UP001162131">
    <property type="component" value="Unassembled WGS sequence"/>
</dbReference>
<accession>A0AAU9J5Z2</accession>
<evidence type="ECO:0000313" key="1">
    <source>
        <dbReference type="EMBL" id="CAG9320625.1"/>
    </source>
</evidence>
<evidence type="ECO:0000313" key="2">
    <source>
        <dbReference type="Proteomes" id="UP001162131"/>
    </source>
</evidence>
<gene>
    <name evidence="1" type="ORF">BSTOLATCC_MIC27098</name>
</gene>